<dbReference type="STRING" id="48003.BLA55_02715"/>
<evidence type="ECO:0000256" key="5">
    <source>
        <dbReference type="ARBA" id="ARBA00023315"/>
    </source>
</evidence>
<dbReference type="GO" id="GO:0006654">
    <property type="term" value="P:phosphatidic acid biosynthetic process"/>
    <property type="evidence" value="ECO:0007669"/>
    <property type="project" value="TreeGrafter"/>
</dbReference>
<dbReference type="CDD" id="cd07989">
    <property type="entry name" value="LPLAT_AGPAT-like"/>
    <property type="match status" value="1"/>
</dbReference>
<feature type="domain" description="Phospholipid/glycerol acyltransferase" evidence="6">
    <location>
        <begin position="74"/>
        <end position="200"/>
    </location>
</feature>
<keyword evidence="4" id="KW-0443">Lipid metabolism</keyword>
<gene>
    <name evidence="7" type="ORF">BLA55_02715</name>
</gene>
<dbReference type="PANTHER" id="PTHR10434">
    <property type="entry name" value="1-ACYL-SN-GLYCEROL-3-PHOSPHATE ACYLTRANSFERASE"/>
    <property type="match status" value="1"/>
</dbReference>
<evidence type="ECO:0000256" key="3">
    <source>
        <dbReference type="ARBA" id="ARBA00022679"/>
    </source>
</evidence>
<dbReference type="EMBL" id="CP017813">
    <property type="protein sequence ID" value="APJ38556.1"/>
    <property type="molecule type" value="Genomic_DNA"/>
</dbReference>
<dbReference type="InterPro" id="IPR002123">
    <property type="entry name" value="Plipid/glycerol_acylTrfase"/>
</dbReference>
<evidence type="ECO:0000313" key="8">
    <source>
        <dbReference type="Proteomes" id="UP000184322"/>
    </source>
</evidence>
<dbReference type="Proteomes" id="UP000184322">
    <property type="component" value="Chromosome"/>
</dbReference>
<dbReference type="AlphaFoldDB" id="A0A1L4FSI0"/>
<name>A0A1L4FSI0_9BACT</name>
<dbReference type="GeneID" id="57134204"/>
<organism evidence="7 8">
    <name type="scientific">Mycoplasmopsis pullorum</name>
    <dbReference type="NCBI Taxonomy" id="48003"/>
    <lineage>
        <taxon>Bacteria</taxon>
        <taxon>Bacillati</taxon>
        <taxon>Mycoplasmatota</taxon>
        <taxon>Mycoplasmoidales</taxon>
        <taxon>Metamycoplasmataceae</taxon>
        <taxon>Mycoplasmopsis</taxon>
    </lineage>
</organism>
<sequence length="248" mass="28490">MSLIILKKILFGPIWLIRMMRINSQARKYRRTPDMLTEQQRNDFLLKYAKKLLKLYRVKVEVQGYDNLPNNGGVILTPNHKSNADALIMLQALEKQSYEQSEVNKIPTFIAKQELLKKRLIRNAMSLIDTFAIDRNNFRQSLEVLGEFGRFVKMNKTYGVIFPEGTRVSTPNELGEFKGGAFKVAQNEFLQVVPVTISNSSEAFNSKRAKKLVVTVTFHKPIKPMDFIGQEPKAVGERVRKIVESEIK</sequence>
<dbReference type="Pfam" id="PF01553">
    <property type="entry name" value="Acyltransferase"/>
    <property type="match status" value="1"/>
</dbReference>
<dbReference type="KEGG" id="mpul:BLA55_02715"/>
<keyword evidence="3 7" id="KW-0808">Transferase</keyword>
<dbReference type="SUPFAM" id="SSF69593">
    <property type="entry name" value="Glycerol-3-phosphate (1)-acyltransferase"/>
    <property type="match status" value="1"/>
</dbReference>
<dbReference type="OrthoDB" id="9803035at2"/>
<keyword evidence="8" id="KW-1185">Reference proteome</keyword>
<evidence type="ECO:0000313" key="7">
    <source>
        <dbReference type="EMBL" id="APJ38556.1"/>
    </source>
</evidence>
<evidence type="ECO:0000256" key="2">
    <source>
        <dbReference type="ARBA" id="ARBA00022516"/>
    </source>
</evidence>
<evidence type="ECO:0000256" key="1">
    <source>
        <dbReference type="ARBA" id="ARBA00005189"/>
    </source>
</evidence>
<dbReference type="SMART" id="SM00563">
    <property type="entry name" value="PlsC"/>
    <property type="match status" value="1"/>
</dbReference>
<keyword evidence="5 7" id="KW-0012">Acyltransferase</keyword>
<accession>A0A1L4FSI0</accession>
<dbReference type="RefSeq" id="WP_073372559.1">
    <property type="nucleotide sequence ID" value="NZ_CP017813.1"/>
</dbReference>
<proteinExistence type="predicted"/>
<comment type="pathway">
    <text evidence="1">Lipid metabolism.</text>
</comment>
<protein>
    <submittedName>
        <fullName evidence="7">1-acyl-sn-glycerol-3-phosphate acyltransferase</fullName>
    </submittedName>
</protein>
<keyword evidence="2" id="KW-0444">Lipid biosynthesis</keyword>
<dbReference type="PANTHER" id="PTHR10434:SF64">
    <property type="entry name" value="1-ACYL-SN-GLYCEROL-3-PHOSPHATE ACYLTRANSFERASE-RELATED"/>
    <property type="match status" value="1"/>
</dbReference>
<evidence type="ECO:0000256" key="4">
    <source>
        <dbReference type="ARBA" id="ARBA00023098"/>
    </source>
</evidence>
<evidence type="ECO:0000259" key="6">
    <source>
        <dbReference type="SMART" id="SM00563"/>
    </source>
</evidence>
<reference evidence="8" key="1">
    <citation type="submission" date="2016-10" db="EMBL/GenBank/DDBJ databases">
        <authorList>
            <person name="Beylefeld A."/>
            <person name="Abolnik C."/>
        </authorList>
    </citation>
    <scope>NUCLEOTIDE SEQUENCE [LARGE SCALE GENOMIC DNA]</scope>
    <source>
        <strain evidence="8">B359_6</strain>
    </source>
</reference>
<dbReference type="GO" id="GO:0003841">
    <property type="term" value="F:1-acylglycerol-3-phosphate O-acyltransferase activity"/>
    <property type="evidence" value="ECO:0007669"/>
    <property type="project" value="TreeGrafter"/>
</dbReference>